<accession>A0AAU9EEZ2</accession>
<sequence length="1069" mass="118019">MREQLLTRLMEDLIGPHEEEEVLTSKPADVYLSGILWPRDTRMTAEDDEKFGTAGFGDEEGSEAGEEEEISLVGLARPRSAGVSLAASSPNGVPSIEVRVLFATYEPIDDDPDTKGGALVENESSETERLDQQKSKWPRLRWHRRWHDLLVRGLKLNRAAIHVDLKSFGAPQDVKLYLRTAPFSEGTLTTVTIINDASPDKDGGRRDVERLTLFQTKLEIRPENGTYLVARPSRRMVLDEEDLSGELLYREAKEFAVGHTCSAEWEEGDNPGTASKVTTHWMPRTLVSSMNPEGSDVFNKLLGGGFESHLSTDWLAEASAEELGEALSELPIAYGEWISQQESLAQDLEEKYRAQAKKNLKNCRKIQDRMAEGAVFISSSPELTTAFRLANKAMSLQHKWNVDKASSGPLRWWPFQLGFILLAASSVADRNHPERGIMDLLWFPTGGGKTEAYLGLIAFLAFYRRLASGKNPDDGAGVAAIMRYTLRLLTTQQFVRAAAVMLACEAIRRGCLPGFETGIDLGKTPFSIGLWVGNDAVPNKVADAAAALGGADQPTPKQLVECPACRKDLVWQHNSREQTIQVKCQNEGCILYDPETALPIWTVDEDVYRFKPTLLIGTIDKFAQIVRRKEVNALLGLSSGQPPDLIVQDELHLISGPLGTIAGLYEVAIDKMFSSRGGQPKIIGSTATIRRAGDQVKALFNRETEQFPPPGLNADDTGFAVKDEASPGRLYCGITTAGRSAKFTLQAVAASLLQSASEGTGEVSERDPYWTLVSYFNSLRELGGALVLMQDDVNDSMEILAGIRSETSRKPELVEELTSRRTQAEVRDMLSRLEIPAGSGSALDVVLATNMLSVGVDIPRLGLMLMNGQPKGIAEYIQATSRVGRGIVPGLVVVILNNAKARDRSHYETFATWHSTLYRDVEPTSVTPFASRARDRALHAILVALVRHLVPGMLERPALDDRVTADAEDIIDQITQRAKFIDPSEVEVLQELKERLANWKRRAPSSYWGWNVKKSLLQDAERAATMRAMGRMPGDAWPTLNNMRNVEASTRFILREFLHQNADQGGENG</sequence>
<dbReference type="InterPro" id="IPR027417">
    <property type="entry name" value="P-loop_NTPase"/>
</dbReference>
<feature type="domain" description="Helicase C-terminal" evidence="2">
    <location>
        <begin position="771"/>
        <end position="925"/>
    </location>
</feature>
<evidence type="ECO:0000313" key="3">
    <source>
        <dbReference type="EMBL" id="BEQ13129.1"/>
    </source>
</evidence>
<name>A0AAU9EEZ2_9BACT</name>
<dbReference type="PANTHER" id="PTHR47957:SF3">
    <property type="entry name" value="ATP-DEPENDENT HELICASE HRQ1"/>
    <property type="match status" value="1"/>
</dbReference>
<dbReference type="SMART" id="SM00490">
    <property type="entry name" value="HELICc"/>
    <property type="match status" value="1"/>
</dbReference>
<dbReference type="EMBL" id="AP028679">
    <property type="protein sequence ID" value="BEQ13129.1"/>
    <property type="molecule type" value="Genomic_DNA"/>
</dbReference>
<dbReference type="SUPFAM" id="SSF52540">
    <property type="entry name" value="P-loop containing nucleoside triphosphate hydrolases"/>
    <property type="match status" value="1"/>
</dbReference>
<dbReference type="CDD" id="cd18785">
    <property type="entry name" value="SF2_C"/>
    <property type="match status" value="1"/>
</dbReference>
<dbReference type="Pfam" id="PF00271">
    <property type="entry name" value="Helicase_C"/>
    <property type="match status" value="1"/>
</dbReference>
<gene>
    <name evidence="3" type="ORF">FAK_01950</name>
</gene>
<dbReference type="GO" id="GO:0036297">
    <property type="term" value="P:interstrand cross-link repair"/>
    <property type="evidence" value="ECO:0007669"/>
    <property type="project" value="TreeGrafter"/>
</dbReference>
<dbReference type="Gene3D" id="3.40.50.300">
    <property type="entry name" value="P-loop containing nucleotide triphosphate hydrolases"/>
    <property type="match status" value="2"/>
</dbReference>
<dbReference type="RefSeq" id="WP_338604473.1">
    <property type="nucleotide sequence ID" value="NZ_AP028679.1"/>
</dbReference>
<dbReference type="Proteomes" id="UP001366166">
    <property type="component" value="Chromosome"/>
</dbReference>
<protein>
    <recommendedName>
        <fullName evidence="2">Helicase C-terminal domain-containing protein</fullName>
    </recommendedName>
</protein>
<keyword evidence="4" id="KW-1185">Reference proteome</keyword>
<evidence type="ECO:0000259" key="2">
    <source>
        <dbReference type="PROSITE" id="PS51194"/>
    </source>
</evidence>
<reference evidence="4" key="1">
    <citation type="journal article" date="2023" name="Arch. Microbiol.">
        <title>Desulfoferula mesophilus gen. nov. sp. nov., a mesophilic sulfate-reducing bacterium isolated from a brackish lake sediment.</title>
        <authorList>
            <person name="Watanabe T."/>
            <person name="Yabe T."/>
            <person name="Tsuji J.M."/>
            <person name="Fukui M."/>
        </authorList>
    </citation>
    <scope>NUCLEOTIDE SEQUENCE [LARGE SCALE GENOMIC DNA]</scope>
    <source>
        <strain evidence="4">12FAK</strain>
    </source>
</reference>
<dbReference type="GO" id="GO:0006289">
    <property type="term" value="P:nucleotide-excision repair"/>
    <property type="evidence" value="ECO:0007669"/>
    <property type="project" value="TreeGrafter"/>
</dbReference>
<dbReference type="GO" id="GO:0043138">
    <property type="term" value="F:3'-5' DNA helicase activity"/>
    <property type="evidence" value="ECO:0007669"/>
    <property type="project" value="TreeGrafter"/>
</dbReference>
<dbReference type="InterPro" id="IPR001650">
    <property type="entry name" value="Helicase_C-like"/>
</dbReference>
<dbReference type="PANTHER" id="PTHR47957">
    <property type="entry name" value="ATP-DEPENDENT HELICASE HRQ1"/>
    <property type="match status" value="1"/>
</dbReference>
<organism evidence="3 4">
    <name type="scientific">Desulfoferula mesophila</name>
    <dbReference type="NCBI Taxonomy" id="3058419"/>
    <lineage>
        <taxon>Bacteria</taxon>
        <taxon>Pseudomonadati</taxon>
        <taxon>Thermodesulfobacteriota</taxon>
        <taxon>Desulfarculia</taxon>
        <taxon>Desulfarculales</taxon>
        <taxon>Desulfarculaceae</taxon>
        <taxon>Desulfoferula</taxon>
    </lineage>
</organism>
<dbReference type="AlphaFoldDB" id="A0AAU9EEZ2"/>
<evidence type="ECO:0000313" key="4">
    <source>
        <dbReference type="Proteomes" id="UP001366166"/>
    </source>
</evidence>
<dbReference type="KEGG" id="dmp:FAK_01950"/>
<proteinExistence type="predicted"/>
<dbReference type="PROSITE" id="PS51194">
    <property type="entry name" value="HELICASE_CTER"/>
    <property type="match status" value="1"/>
</dbReference>
<feature type="region of interest" description="Disordered" evidence="1">
    <location>
        <begin position="111"/>
        <end position="132"/>
    </location>
</feature>
<evidence type="ECO:0000256" key="1">
    <source>
        <dbReference type="SAM" id="MobiDB-lite"/>
    </source>
</evidence>